<dbReference type="EMBL" id="CP017075">
    <property type="protein sequence ID" value="AOR77636.1"/>
    <property type="molecule type" value="Genomic_DNA"/>
</dbReference>
<dbReference type="KEGG" id="nre:BES08_13380"/>
<reference evidence="3" key="1">
    <citation type="journal article" date="2017" name="J. Biotechnol.">
        <title>Complete genome sequence of Novosphingobium resinovorum SA1, a versatile xenobiotic-degrading bacterium capable of utilizing sulfanilic acid.</title>
        <authorList>
            <person name="Hegedus B."/>
            <person name="Kos P.B."/>
            <person name="Balint B."/>
            <person name="Maroti G."/>
            <person name="Gan H.M."/>
            <person name="Perei K."/>
            <person name="Rakhely G."/>
        </authorList>
    </citation>
    <scope>NUCLEOTIDE SEQUENCE [LARGE SCALE GENOMIC DNA]</scope>
    <source>
        <strain evidence="3">SA1</strain>
    </source>
</reference>
<accession>A0A1D8A6A2</accession>
<sequence length="279" mass="30510">MLCGLTVGTCCHAKPKITTLPAISQWLVDYQKTSCVMVRRFGTSKRPVLLSMRTYGPGRDFEVTVAGEIAARLQQAPQFGIAYGLHELSFPSLHHNARAGAYGPAVLFSSALATRKHRQVGGFAAEPMPDSDFEATVDRISLATSHQTFVLDTGSVLPVLSALRTCTDALVRNWGLDPAEQAELTRRPKVADKKWISEILKGFPSELEYQGKDGRLNLRVMVDKAGQPTQCETVNAFRNANFNTKVCEIVIGMARFEPALDSNSQPVASFFSGSIVYVN</sequence>
<dbReference type="Gene3D" id="3.30.1150.10">
    <property type="match status" value="1"/>
</dbReference>
<evidence type="ECO:0000313" key="3">
    <source>
        <dbReference type="Proteomes" id="UP000094626"/>
    </source>
</evidence>
<dbReference type="GO" id="GO:0055085">
    <property type="term" value="P:transmembrane transport"/>
    <property type="evidence" value="ECO:0007669"/>
    <property type="project" value="InterPro"/>
</dbReference>
<organism evidence="2 3">
    <name type="scientific">Novosphingobium resinovorum</name>
    <dbReference type="NCBI Taxonomy" id="158500"/>
    <lineage>
        <taxon>Bacteria</taxon>
        <taxon>Pseudomonadati</taxon>
        <taxon>Pseudomonadota</taxon>
        <taxon>Alphaproteobacteria</taxon>
        <taxon>Sphingomonadales</taxon>
        <taxon>Sphingomonadaceae</taxon>
        <taxon>Novosphingobium</taxon>
    </lineage>
</organism>
<dbReference type="AlphaFoldDB" id="A0A1D8A6A2"/>
<gene>
    <name evidence="2" type="ORF">BES08_13380</name>
</gene>
<protein>
    <recommendedName>
        <fullName evidence="1">TonB C-terminal domain-containing protein</fullName>
    </recommendedName>
</protein>
<proteinExistence type="predicted"/>
<evidence type="ECO:0000313" key="2">
    <source>
        <dbReference type="EMBL" id="AOR77636.1"/>
    </source>
</evidence>
<name>A0A1D8A6A2_9SPHN</name>
<dbReference type="Proteomes" id="UP000094626">
    <property type="component" value="Chromosome"/>
</dbReference>
<dbReference type="SUPFAM" id="SSF74653">
    <property type="entry name" value="TolA/TonB C-terminal domain"/>
    <property type="match status" value="1"/>
</dbReference>
<keyword evidence="3" id="KW-1185">Reference proteome</keyword>
<evidence type="ECO:0000259" key="1">
    <source>
        <dbReference type="Pfam" id="PF03544"/>
    </source>
</evidence>
<dbReference type="Pfam" id="PF03544">
    <property type="entry name" value="TonB_C"/>
    <property type="match status" value="1"/>
</dbReference>
<feature type="domain" description="TonB C-terminal" evidence="1">
    <location>
        <begin position="203"/>
        <end position="273"/>
    </location>
</feature>
<dbReference type="InterPro" id="IPR037682">
    <property type="entry name" value="TonB_C"/>
</dbReference>